<comment type="caution">
    <text evidence="2">The sequence shown here is derived from an EMBL/GenBank/DDBJ whole genome shotgun (WGS) entry which is preliminary data.</text>
</comment>
<gene>
    <name evidence="2" type="ORF">CCACVL1_09715</name>
</gene>
<evidence type="ECO:0000313" key="3">
    <source>
        <dbReference type="Proteomes" id="UP000188268"/>
    </source>
</evidence>
<proteinExistence type="predicted"/>
<keyword evidence="3" id="KW-1185">Reference proteome</keyword>
<protein>
    <recommendedName>
        <fullName evidence="4">Lipoprotein</fullName>
    </recommendedName>
</protein>
<evidence type="ECO:0008006" key="4">
    <source>
        <dbReference type="Google" id="ProtNLM"/>
    </source>
</evidence>
<reference evidence="2 3" key="1">
    <citation type="submission" date="2013-09" db="EMBL/GenBank/DDBJ databases">
        <title>Corchorus capsularis genome sequencing.</title>
        <authorList>
            <person name="Alam M."/>
            <person name="Haque M.S."/>
            <person name="Islam M.S."/>
            <person name="Emdad E.M."/>
            <person name="Islam M.M."/>
            <person name="Ahmed B."/>
            <person name="Halim A."/>
            <person name="Hossen Q.M.M."/>
            <person name="Hossain M.Z."/>
            <person name="Ahmed R."/>
            <person name="Khan M.M."/>
            <person name="Islam R."/>
            <person name="Rashid M.M."/>
            <person name="Khan S.A."/>
            <person name="Rahman M.S."/>
            <person name="Alam M."/>
        </authorList>
    </citation>
    <scope>NUCLEOTIDE SEQUENCE [LARGE SCALE GENOMIC DNA]</scope>
    <source>
        <strain evidence="3">cv. CVL-1</strain>
        <tissue evidence="2">Whole seedling</tissue>
    </source>
</reference>
<dbReference type="AlphaFoldDB" id="A0A1R3IUI0"/>
<keyword evidence="1" id="KW-0732">Signal</keyword>
<dbReference type="Proteomes" id="UP000188268">
    <property type="component" value="Unassembled WGS sequence"/>
</dbReference>
<dbReference type="Gramene" id="OMO86223">
    <property type="protein sequence ID" value="OMO86223"/>
    <property type="gene ID" value="CCACVL1_09715"/>
</dbReference>
<feature type="signal peptide" evidence="1">
    <location>
        <begin position="1"/>
        <end position="29"/>
    </location>
</feature>
<sequence length="107" mass="10824">MRMVKIRVAKMVLMFMIVVVAVACSSAQGRNLKDQGEQVKQPQNFVGGFGTSGGFVPTPGGGVRYDPGPTVFCAFPGPTGGCLRVEPIIPGGIVGTGGTGTGTGTPP</sequence>
<evidence type="ECO:0000313" key="2">
    <source>
        <dbReference type="EMBL" id="OMO86223.1"/>
    </source>
</evidence>
<evidence type="ECO:0000256" key="1">
    <source>
        <dbReference type="SAM" id="SignalP"/>
    </source>
</evidence>
<dbReference type="EMBL" id="AWWV01009495">
    <property type="protein sequence ID" value="OMO86223.1"/>
    <property type="molecule type" value="Genomic_DNA"/>
</dbReference>
<feature type="chain" id="PRO_5012729308" description="Lipoprotein" evidence="1">
    <location>
        <begin position="30"/>
        <end position="107"/>
    </location>
</feature>
<name>A0A1R3IUI0_COCAP</name>
<accession>A0A1R3IUI0</accession>
<dbReference type="PROSITE" id="PS51257">
    <property type="entry name" value="PROKAR_LIPOPROTEIN"/>
    <property type="match status" value="1"/>
</dbReference>
<organism evidence="2 3">
    <name type="scientific">Corchorus capsularis</name>
    <name type="common">Jute</name>
    <dbReference type="NCBI Taxonomy" id="210143"/>
    <lineage>
        <taxon>Eukaryota</taxon>
        <taxon>Viridiplantae</taxon>
        <taxon>Streptophyta</taxon>
        <taxon>Embryophyta</taxon>
        <taxon>Tracheophyta</taxon>
        <taxon>Spermatophyta</taxon>
        <taxon>Magnoliopsida</taxon>
        <taxon>eudicotyledons</taxon>
        <taxon>Gunneridae</taxon>
        <taxon>Pentapetalae</taxon>
        <taxon>rosids</taxon>
        <taxon>malvids</taxon>
        <taxon>Malvales</taxon>
        <taxon>Malvaceae</taxon>
        <taxon>Grewioideae</taxon>
        <taxon>Apeibeae</taxon>
        <taxon>Corchorus</taxon>
    </lineage>
</organism>